<dbReference type="SUPFAM" id="SSF143011">
    <property type="entry name" value="RelE-like"/>
    <property type="match status" value="1"/>
</dbReference>
<dbReference type="InterPro" id="IPR051803">
    <property type="entry name" value="TA_system_RelE-like_toxin"/>
</dbReference>
<keyword evidence="3" id="KW-0472">Membrane</keyword>
<keyword evidence="3" id="KW-0812">Transmembrane</keyword>
<evidence type="ECO:0000256" key="3">
    <source>
        <dbReference type="SAM" id="Phobius"/>
    </source>
</evidence>
<name>A0A8J4M4N8_9BACL</name>
<comment type="caution">
    <text evidence="4">The sequence shown here is derived from an EMBL/GenBank/DDBJ whole genome shotgun (WGS) entry which is preliminary data.</text>
</comment>
<evidence type="ECO:0000313" key="5">
    <source>
        <dbReference type="Proteomes" id="UP000677918"/>
    </source>
</evidence>
<reference evidence="4" key="1">
    <citation type="submission" date="2021-04" db="EMBL/GenBank/DDBJ databases">
        <title>Draft genome sequence of Xylanibacillus composti strain K13.</title>
        <authorList>
            <person name="Uke A."/>
            <person name="Chhe C."/>
            <person name="Baramee S."/>
            <person name="Kosugi A."/>
        </authorList>
    </citation>
    <scope>NUCLEOTIDE SEQUENCE</scope>
    <source>
        <strain evidence="4">K13</strain>
    </source>
</reference>
<dbReference type="PANTHER" id="PTHR33755">
    <property type="entry name" value="TOXIN PARE1-RELATED"/>
    <property type="match status" value="1"/>
</dbReference>
<keyword evidence="2" id="KW-1277">Toxin-antitoxin system</keyword>
<evidence type="ECO:0000313" key="4">
    <source>
        <dbReference type="EMBL" id="GIQ71405.1"/>
    </source>
</evidence>
<organism evidence="4 5">
    <name type="scientific">Xylanibacillus composti</name>
    <dbReference type="NCBI Taxonomy" id="1572762"/>
    <lineage>
        <taxon>Bacteria</taxon>
        <taxon>Bacillati</taxon>
        <taxon>Bacillota</taxon>
        <taxon>Bacilli</taxon>
        <taxon>Bacillales</taxon>
        <taxon>Paenibacillaceae</taxon>
        <taxon>Xylanibacillus</taxon>
    </lineage>
</organism>
<dbReference type="EMBL" id="BOVK01000086">
    <property type="protein sequence ID" value="GIQ71405.1"/>
    <property type="molecule type" value="Genomic_DNA"/>
</dbReference>
<proteinExistence type="inferred from homology"/>
<accession>A0A8J4M4N8</accession>
<dbReference type="InterPro" id="IPR035093">
    <property type="entry name" value="RelE/ParE_toxin_dom_sf"/>
</dbReference>
<keyword evidence="5" id="KW-1185">Reference proteome</keyword>
<protein>
    <recommendedName>
        <fullName evidence="6">Type II toxin-antitoxin system RelE/ParE family toxin</fullName>
    </recommendedName>
</protein>
<evidence type="ECO:0000256" key="2">
    <source>
        <dbReference type="ARBA" id="ARBA00022649"/>
    </source>
</evidence>
<feature type="transmembrane region" description="Helical" evidence="3">
    <location>
        <begin position="72"/>
        <end position="90"/>
    </location>
</feature>
<dbReference type="AlphaFoldDB" id="A0A8J4M4N8"/>
<evidence type="ECO:0000256" key="1">
    <source>
        <dbReference type="ARBA" id="ARBA00006226"/>
    </source>
</evidence>
<dbReference type="InterPro" id="IPR007712">
    <property type="entry name" value="RelE/ParE_toxin"/>
</dbReference>
<dbReference type="Gene3D" id="3.30.2310.20">
    <property type="entry name" value="RelE-like"/>
    <property type="match status" value="1"/>
</dbReference>
<dbReference type="Pfam" id="PF05016">
    <property type="entry name" value="ParE_toxin"/>
    <property type="match status" value="1"/>
</dbReference>
<dbReference type="Proteomes" id="UP000677918">
    <property type="component" value="Unassembled WGS sequence"/>
</dbReference>
<gene>
    <name evidence="4" type="ORF">XYCOK13_42290</name>
</gene>
<comment type="similarity">
    <text evidence="1">Belongs to the RelE toxin family.</text>
</comment>
<dbReference type="NCBIfam" id="TIGR02385">
    <property type="entry name" value="RelE_StbE"/>
    <property type="match status" value="1"/>
</dbReference>
<sequence length="96" mass="11247">MVQKVIWTVSAYKDLQKIVEYIAEDSPNYGLVFYEGVMDKAQTLEEFPHRGRIVPEMGDPNMRELFIHRYRLIYNVIGDSIIITTIIHGARDFKNK</sequence>
<evidence type="ECO:0008006" key="6">
    <source>
        <dbReference type="Google" id="ProtNLM"/>
    </source>
</evidence>
<keyword evidence="3" id="KW-1133">Transmembrane helix</keyword>
<dbReference type="RefSeq" id="WP_213414199.1">
    <property type="nucleotide sequence ID" value="NZ_BOVK01000086.1"/>
</dbReference>